<evidence type="ECO:0000313" key="2">
    <source>
        <dbReference type="EMBL" id="VHO01753.1"/>
    </source>
</evidence>
<dbReference type="EMBL" id="CAAJGR010000049">
    <property type="protein sequence ID" value="VHO01753.1"/>
    <property type="molecule type" value="Genomic_DNA"/>
</dbReference>
<proteinExistence type="predicted"/>
<accession>A0A486XI06</accession>
<evidence type="ECO:0000256" key="1">
    <source>
        <dbReference type="SAM" id="SignalP"/>
    </source>
</evidence>
<protein>
    <submittedName>
        <fullName evidence="2">Uncharacterized protein</fullName>
    </submittedName>
</protein>
<gene>
    <name evidence="2" type="ORF">BAL341_342</name>
</gene>
<dbReference type="AlphaFoldDB" id="A0A486XI06"/>
<feature type="signal peptide" evidence="1">
    <location>
        <begin position="1"/>
        <end position="23"/>
    </location>
</feature>
<organism evidence="2">
    <name type="scientific">Rheinheimera sp. BAL341</name>
    <dbReference type="NCBI Taxonomy" id="1708203"/>
    <lineage>
        <taxon>Bacteria</taxon>
        <taxon>Pseudomonadati</taxon>
        <taxon>Pseudomonadota</taxon>
        <taxon>Gammaproteobacteria</taxon>
        <taxon>Chromatiales</taxon>
        <taxon>Chromatiaceae</taxon>
        <taxon>Rheinheimera</taxon>
    </lineage>
</organism>
<reference evidence="2" key="1">
    <citation type="submission" date="2019-04" db="EMBL/GenBank/DDBJ databases">
        <authorList>
            <person name="Brambilla D."/>
        </authorList>
    </citation>
    <scope>NUCLEOTIDE SEQUENCE</scope>
    <source>
        <strain evidence="2">BAL1</strain>
    </source>
</reference>
<keyword evidence="1" id="KW-0732">Signal</keyword>
<feature type="chain" id="PRO_5019716341" evidence="1">
    <location>
        <begin position="24"/>
        <end position="58"/>
    </location>
</feature>
<sequence length="58" mass="6506">MRMILKRVLTLCALLCAAPQVFAADNNSCTLRMAAETDFPPHLIKQQEQWSGLSVELM</sequence>
<name>A0A486XI06_9GAMM</name>